<protein>
    <submittedName>
        <fullName evidence="5">Beta-ketoacyl-[acyl-carrier-protein] synthase family protein</fullName>
    </submittedName>
</protein>
<dbReference type="RefSeq" id="WP_200270750.1">
    <property type="nucleotide sequence ID" value="NZ_JAENHN010000043.1"/>
</dbReference>
<evidence type="ECO:0000256" key="1">
    <source>
        <dbReference type="ARBA" id="ARBA00008467"/>
    </source>
</evidence>
<dbReference type="Proteomes" id="UP000596739">
    <property type="component" value="Unassembled WGS sequence"/>
</dbReference>
<dbReference type="EMBL" id="JAENHN010000043">
    <property type="protein sequence ID" value="MBK1811996.1"/>
    <property type="molecule type" value="Genomic_DNA"/>
</dbReference>
<dbReference type="InterPro" id="IPR000794">
    <property type="entry name" value="Beta-ketoacyl_synthase"/>
</dbReference>
<dbReference type="Pfam" id="PF00109">
    <property type="entry name" value="ketoacyl-synt"/>
    <property type="match status" value="1"/>
</dbReference>
<dbReference type="InterPro" id="IPR016039">
    <property type="entry name" value="Thiolase-like"/>
</dbReference>
<keyword evidence="2 3" id="KW-0808">Transferase</keyword>
<comment type="similarity">
    <text evidence="1 3">Belongs to the thiolase-like superfamily. Beta-ketoacyl-ACP synthases family.</text>
</comment>
<dbReference type="Gene3D" id="3.40.47.10">
    <property type="match status" value="1"/>
</dbReference>
<dbReference type="SMART" id="SM00825">
    <property type="entry name" value="PKS_KS"/>
    <property type="match status" value="1"/>
</dbReference>
<evidence type="ECO:0000313" key="6">
    <source>
        <dbReference type="Proteomes" id="UP000596739"/>
    </source>
</evidence>
<dbReference type="PROSITE" id="PS52004">
    <property type="entry name" value="KS3_2"/>
    <property type="match status" value="1"/>
</dbReference>
<evidence type="ECO:0000256" key="3">
    <source>
        <dbReference type="RuleBase" id="RU003694"/>
    </source>
</evidence>
<feature type="domain" description="Ketosynthase family 3 (KS3)" evidence="4">
    <location>
        <begin position="1"/>
        <end position="397"/>
    </location>
</feature>
<dbReference type="Pfam" id="PF02801">
    <property type="entry name" value="Ketoacyl-synt_C"/>
    <property type="match status" value="1"/>
</dbReference>
<keyword evidence="6" id="KW-1185">Reference proteome</keyword>
<evidence type="ECO:0000256" key="2">
    <source>
        <dbReference type="ARBA" id="ARBA00022679"/>
    </source>
</evidence>
<dbReference type="InterPro" id="IPR014031">
    <property type="entry name" value="Ketoacyl_synth_C"/>
</dbReference>
<dbReference type="CDD" id="cd00834">
    <property type="entry name" value="KAS_I_II"/>
    <property type="match status" value="1"/>
</dbReference>
<dbReference type="PROSITE" id="PS00606">
    <property type="entry name" value="KS3_1"/>
    <property type="match status" value="1"/>
</dbReference>
<proteinExistence type="inferred from homology"/>
<sequence length="407" mass="43955">MNRVVITGYGVVTSNGDSREEFAEALYEGISGLKEVSIFDMSKMRTQLGGQVNFELKKVEKIDDEERTVQIAKKALREALTHAGIDSEYIMRLDGRCGLSVSTSLAGNERMMKYLNEKSCGYKGNPEWLVKIPTFLYSILQETKVKGPCYTTMSACAAGTAGVGVAYDLISKGKVDVMVTGGADPLTEFACTGFHALKSLSPTGCKPFDKNHDGIVIGEGSAFFILESLDNAIKRGAKIYAEILGYSINNEAYHITSPNPTGVGAYTSMSEALKRAKVSPKDVDYINAHGTATKANDEMELKAIELLLGDKAKKVPISSIKSMVGHCLGAAGSIELASCLIALEKGFIPATETLRDHQEGYEDFNLIKRATKCEDLNIILSNSFAFAGNTSSIVIGRYQNNVSLENG</sequence>
<dbReference type="PANTHER" id="PTHR11712:SF336">
    <property type="entry name" value="3-OXOACYL-[ACYL-CARRIER-PROTEIN] SYNTHASE, MITOCHONDRIAL"/>
    <property type="match status" value="1"/>
</dbReference>
<dbReference type="PANTHER" id="PTHR11712">
    <property type="entry name" value="POLYKETIDE SYNTHASE-RELATED"/>
    <property type="match status" value="1"/>
</dbReference>
<dbReference type="InterPro" id="IPR014030">
    <property type="entry name" value="Ketoacyl_synth_N"/>
</dbReference>
<dbReference type="InterPro" id="IPR018201">
    <property type="entry name" value="Ketoacyl_synth_AS"/>
</dbReference>
<dbReference type="SUPFAM" id="SSF53901">
    <property type="entry name" value="Thiolase-like"/>
    <property type="match status" value="2"/>
</dbReference>
<comment type="caution">
    <text evidence="5">The sequence shown here is derived from an EMBL/GenBank/DDBJ whole genome shotgun (WGS) entry which is preliminary data.</text>
</comment>
<gene>
    <name evidence="5" type="ORF">JHL18_15345</name>
</gene>
<evidence type="ECO:0000259" key="4">
    <source>
        <dbReference type="PROSITE" id="PS52004"/>
    </source>
</evidence>
<name>A0ABS1ERH2_9CLOT</name>
<reference evidence="6" key="1">
    <citation type="submission" date="2021-01" db="EMBL/GenBank/DDBJ databases">
        <title>Genome public.</title>
        <authorList>
            <person name="Liu C."/>
            <person name="Sun Q."/>
        </authorList>
    </citation>
    <scope>NUCLEOTIDE SEQUENCE [LARGE SCALE GENOMIC DNA]</scope>
    <source>
        <strain evidence="6">YIM B02505</strain>
    </source>
</reference>
<evidence type="ECO:0000313" key="5">
    <source>
        <dbReference type="EMBL" id="MBK1811996.1"/>
    </source>
</evidence>
<accession>A0ABS1ERH2</accession>
<dbReference type="InterPro" id="IPR020841">
    <property type="entry name" value="PKS_Beta-ketoAc_synthase_dom"/>
</dbReference>
<organism evidence="5 6">
    <name type="scientific">Clostridium yunnanense</name>
    <dbReference type="NCBI Taxonomy" id="2800325"/>
    <lineage>
        <taxon>Bacteria</taxon>
        <taxon>Bacillati</taxon>
        <taxon>Bacillota</taxon>
        <taxon>Clostridia</taxon>
        <taxon>Eubacteriales</taxon>
        <taxon>Clostridiaceae</taxon>
        <taxon>Clostridium</taxon>
    </lineage>
</organism>